<dbReference type="InterPro" id="IPR036412">
    <property type="entry name" value="HAD-like_sf"/>
</dbReference>
<comment type="similarity">
    <text evidence="2 15">Belongs to the cation transport ATPase (P-type) (TC 3.A.3) family. Type IB subfamily.</text>
</comment>
<feature type="transmembrane region" description="Helical" evidence="15">
    <location>
        <begin position="366"/>
        <end position="388"/>
    </location>
</feature>
<dbReference type="Gene3D" id="3.30.70.100">
    <property type="match status" value="1"/>
</dbReference>
<dbReference type="GO" id="GO:0005886">
    <property type="term" value="C:plasma membrane"/>
    <property type="evidence" value="ECO:0007669"/>
    <property type="project" value="UniProtKB-SubCell"/>
</dbReference>
<keyword evidence="5" id="KW-0597">Phosphoprotein</keyword>
<feature type="transmembrane region" description="Helical" evidence="15">
    <location>
        <begin position="400"/>
        <end position="424"/>
    </location>
</feature>
<dbReference type="GO" id="GO:0055070">
    <property type="term" value="P:copper ion homeostasis"/>
    <property type="evidence" value="ECO:0007669"/>
    <property type="project" value="TreeGrafter"/>
</dbReference>
<dbReference type="Gene3D" id="3.40.1110.10">
    <property type="entry name" value="Calcium-transporting ATPase, cytoplasmic domain N"/>
    <property type="match status" value="1"/>
</dbReference>
<evidence type="ECO:0000256" key="10">
    <source>
        <dbReference type="ARBA" id="ARBA00022842"/>
    </source>
</evidence>
<keyword evidence="4 15" id="KW-1003">Cell membrane</keyword>
<organism evidence="17 18">
    <name type="scientific">Kaistia soli DSM 19436</name>
    <dbReference type="NCBI Taxonomy" id="1122133"/>
    <lineage>
        <taxon>Bacteria</taxon>
        <taxon>Pseudomonadati</taxon>
        <taxon>Pseudomonadota</taxon>
        <taxon>Alphaproteobacteria</taxon>
        <taxon>Hyphomicrobiales</taxon>
        <taxon>Kaistiaceae</taxon>
        <taxon>Kaistia</taxon>
    </lineage>
</organism>
<dbReference type="InterPro" id="IPR023299">
    <property type="entry name" value="ATPase_P-typ_cyto_dom_N"/>
</dbReference>
<feature type="transmembrane region" description="Helical" evidence="15">
    <location>
        <begin position="120"/>
        <end position="140"/>
    </location>
</feature>
<keyword evidence="18" id="KW-1185">Reference proteome</keyword>
<reference evidence="17 18" key="1">
    <citation type="submission" date="2016-11" db="EMBL/GenBank/DDBJ databases">
        <authorList>
            <person name="Jaros S."/>
            <person name="Januszkiewicz K."/>
            <person name="Wedrychowicz H."/>
        </authorList>
    </citation>
    <scope>NUCLEOTIDE SEQUENCE [LARGE SCALE GENOMIC DNA]</scope>
    <source>
        <strain evidence="17 18">DSM 19436</strain>
    </source>
</reference>
<evidence type="ECO:0000256" key="9">
    <source>
        <dbReference type="ARBA" id="ARBA00022840"/>
    </source>
</evidence>
<evidence type="ECO:0000256" key="6">
    <source>
        <dbReference type="ARBA" id="ARBA00022692"/>
    </source>
</evidence>
<dbReference type="Gene3D" id="3.40.50.1000">
    <property type="entry name" value="HAD superfamily/HAD-like"/>
    <property type="match status" value="1"/>
</dbReference>
<dbReference type="CDD" id="cd00371">
    <property type="entry name" value="HMA"/>
    <property type="match status" value="1"/>
</dbReference>
<dbReference type="Pfam" id="PF00403">
    <property type="entry name" value="HMA"/>
    <property type="match status" value="1"/>
</dbReference>
<keyword evidence="6 15" id="KW-0812">Transmembrane</keyword>
<dbReference type="SUPFAM" id="SSF81665">
    <property type="entry name" value="Calcium ATPase, transmembrane domain M"/>
    <property type="match status" value="1"/>
</dbReference>
<evidence type="ECO:0000259" key="16">
    <source>
        <dbReference type="PROSITE" id="PS50846"/>
    </source>
</evidence>
<evidence type="ECO:0000256" key="11">
    <source>
        <dbReference type="ARBA" id="ARBA00022967"/>
    </source>
</evidence>
<dbReference type="AlphaFoldDB" id="A0A1M5E6J1"/>
<dbReference type="InterPro" id="IPR023298">
    <property type="entry name" value="ATPase_P-typ_TM_dom_sf"/>
</dbReference>
<dbReference type="PANTHER" id="PTHR43520">
    <property type="entry name" value="ATP7, ISOFORM B"/>
    <property type="match status" value="1"/>
</dbReference>
<dbReference type="InterPro" id="IPR017969">
    <property type="entry name" value="Heavy-metal-associated_CS"/>
</dbReference>
<evidence type="ECO:0000313" key="18">
    <source>
        <dbReference type="Proteomes" id="UP000184485"/>
    </source>
</evidence>
<keyword evidence="13" id="KW-0406">Ion transport</keyword>
<keyword evidence="3" id="KW-0813">Transport</keyword>
<keyword evidence="11" id="KW-1278">Translocase</keyword>
<dbReference type="InterPro" id="IPR027256">
    <property type="entry name" value="P-typ_ATPase_IB"/>
</dbReference>
<evidence type="ECO:0000256" key="7">
    <source>
        <dbReference type="ARBA" id="ARBA00022723"/>
    </source>
</evidence>
<sequence length="755" mass="79123">MPVSAIMDTPSPGIAEPASDETEALLALSRSAGAEARQIEFAVPDAYCVTCINAIENGLSRLPQVVSARVNLSQRWVRVVFTPERGSVLDLPRAIRASGYRTHALDPVADNRQDHALHELIRCMAVAGFAAGNIMLFSVSIWSGADAATRDMFHWISALIALPAIAYAGRPFFRSAFAALRVGRTNMDVPISIGVVLATLLSIWETVHSGAHAYFDASTMLLFFLLVGRTFDHLMREKARGAIANLARLTPRGAMRWFPDGTTTYVPVEDVVPGMELLLRAGERVPVDCRVIEGRGDVDLSIVTGESAAVSIGPGASLAAGAINLAAALKVEAERPVSESFLSQMATLMETAEASRTAHRRIADRAAAIYAPAVHAFAIATFLGWGLLAGDWHEALMSAVAVLIITCPCALALAVPIVHAVAAGRLFRNGIMMRDGTALERAAAVTDIAFDKTGTLTLGAVRYDGQVSGDPAMLPIAANLAGHSRHPLAAALLAASPAAPLPADEFHEIPGQGIEALADGVWWRLGSAPFCGGPQAAAGDGTEACLGRDGRVVAVFRFVDAIRPDAASAVATLKAAGKRVEMLSGDGPATVESVAEALAIEQASARLSPEAKLVILKGQAEAGRRVMMVGDGINDAPALRAAHVSMAPSSASDIGRSAADFVFTNGRLASVPFVLDIARRADRLVRENLVLAIGYNTLALPLAVAGHVTPLVAAVAMSTSSVLVVANALRLNLGTNLVQPEEAVPAWRQAEAART</sequence>
<dbReference type="SUPFAM" id="SSF56784">
    <property type="entry name" value="HAD-like"/>
    <property type="match status" value="1"/>
</dbReference>
<evidence type="ECO:0000256" key="1">
    <source>
        <dbReference type="ARBA" id="ARBA00004651"/>
    </source>
</evidence>
<dbReference type="PROSITE" id="PS01229">
    <property type="entry name" value="COF_2"/>
    <property type="match status" value="1"/>
</dbReference>
<dbReference type="GO" id="GO:0005524">
    <property type="term" value="F:ATP binding"/>
    <property type="evidence" value="ECO:0007669"/>
    <property type="project" value="UniProtKB-UniRule"/>
</dbReference>
<dbReference type="NCBIfam" id="TIGR01512">
    <property type="entry name" value="ATPase-IB2_Cd"/>
    <property type="match status" value="1"/>
</dbReference>
<dbReference type="InterPro" id="IPR008250">
    <property type="entry name" value="ATPase_P-typ_transduc_dom_A_sf"/>
</dbReference>
<dbReference type="PRINTS" id="PR00119">
    <property type="entry name" value="CATATPASE"/>
</dbReference>
<dbReference type="PROSITE" id="PS01047">
    <property type="entry name" value="HMA_1"/>
    <property type="match status" value="1"/>
</dbReference>
<evidence type="ECO:0000256" key="8">
    <source>
        <dbReference type="ARBA" id="ARBA00022741"/>
    </source>
</evidence>
<dbReference type="GO" id="GO:0016887">
    <property type="term" value="F:ATP hydrolysis activity"/>
    <property type="evidence" value="ECO:0007669"/>
    <property type="project" value="InterPro"/>
</dbReference>
<dbReference type="NCBIfam" id="TIGR01511">
    <property type="entry name" value="ATPase-IB1_Cu"/>
    <property type="match status" value="1"/>
</dbReference>
<evidence type="ECO:0000256" key="5">
    <source>
        <dbReference type="ARBA" id="ARBA00022553"/>
    </source>
</evidence>
<dbReference type="InterPro" id="IPR006121">
    <property type="entry name" value="HMA_dom"/>
</dbReference>
<dbReference type="InterPro" id="IPR023214">
    <property type="entry name" value="HAD_sf"/>
</dbReference>
<keyword evidence="8 15" id="KW-0547">Nucleotide-binding</keyword>
<dbReference type="GO" id="GO:0005507">
    <property type="term" value="F:copper ion binding"/>
    <property type="evidence" value="ECO:0007669"/>
    <property type="project" value="TreeGrafter"/>
</dbReference>
<dbReference type="SUPFAM" id="SSF81653">
    <property type="entry name" value="Calcium ATPase, transduction domain A"/>
    <property type="match status" value="1"/>
</dbReference>
<dbReference type="Gene3D" id="2.70.150.10">
    <property type="entry name" value="Calcium-transporting ATPase, cytoplasmic transduction domain A"/>
    <property type="match status" value="1"/>
</dbReference>
<dbReference type="InterPro" id="IPR018303">
    <property type="entry name" value="ATPase_P-typ_P_site"/>
</dbReference>
<feature type="transmembrane region" description="Helical" evidence="15">
    <location>
        <begin position="189"/>
        <end position="207"/>
    </location>
</feature>
<evidence type="ECO:0000256" key="2">
    <source>
        <dbReference type="ARBA" id="ARBA00006024"/>
    </source>
</evidence>
<dbReference type="GO" id="GO:0043682">
    <property type="term" value="F:P-type divalent copper transporter activity"/>
    <property type="evidence" value="ECO:0007669"/>
    <property type="project" value="TreeGrafter"/>
</dbReference>
<protein>
    <submittedName>
        <fullName evidence="17">Cu2+-exporting ATPase</fullName>
    </submittedName>
</protein>
<evidence type="ECO:0000256" key="12">
    <source>
        <dbReference type="ARBA" id="ARBA00022989"/>
    </source>
</evidence>
<evidence type="ECO:0000256" key="15">
    <source>
        <dbReference type="RuleBase" id="RU362081"/>
    </source>
</evidence>
<evidence type="ECO:0000256" key="4">
    <source>
        <dbReference type="ARBA" id="ARBA00022475"/>
    </source>
</evidence>
<evidence type="ECO:0000256" key="13">
    <source>
        <dbReference type="ARBA" id="ARBA00023065"/>
    </source>
</evidence>
<dbReference type="Pfam" id="PF00122">
    <property type="entry name" value="E1-E2_ATPase"/>
    <property type="match status" value="1"/>
</dbReference>
<keyword evidence="12 15" id="KW-1133">Transmembrane helix</keyword>
<gene>
    <name evidence="17" type="ORF">SAMN02745157_2905</name>
</gene>
<dbReference type="NCBIfam" id="TIGR01525">
    <property type="entry name" value="ATPase-IB_hvy"/>
    <property type="match status" value="1"/>
</dbReference>
<evidence type="ECO:0000256" key="3">
    <source>
        <dbReference type="ARBA" id="ARBA00022448"/>
    </source>
</evidence>
<keyword evidence="9 15" id="KW-0067">ATP-binding</keyword>
<dbReference type="PROSITE" id="PS50846">
    <property type="entry name" value="HMA_2"/>
    <property type="match status" value="1"/>
</dbReference>
<keyword evidence="10" id="KW-0460">Magnesium</keyword>
<dbReference type="InterPro" id="IPR036163">
    <property type="entry name" value="HMA_dom_sf"/>
</dbReference>
<keyword evidence="14 15" id="KW-0472">Membrane</keyword>
<dbReference type="Proteomes" id="UP000184485">
    <property type="component" value="Unassembled WGS sequence"/>
</dbReference>
<dbReference type="PROSITE" id="PS00154">
    <property type="entry name" value="ATPASE_E1_E2"/>
    <property type="match status" value="1"/>
</dbReference>
<dbReference type="InterPro" id="IPR001757">
    <property type="entry name" value="P_typ_ATPase"/>
</dbReference>
<evidence type="ECO:0000256" key="14">
    <source>
        <dbReference type="ARBA" id="ARBA00023136"/>
    </source>
</evidence>
<dbReference type="NCBIfam" id="TIGR01494">
    <property type="entry name" value="ATPase_P-type"/>
    <property type="match status" value="2"/>
</dbReference>
<dbReference type="PANTHER" id="PTHR43520:SF5">
    <property type="entry name" value="CATION-TRANSPORTING P-TYPE ATPASE-RELATED"/>
    <property type="match status" value="1"/>
</dbReference>
<dbReference type="Pfam" id="PF00702">
    <property type="entry name" value="Hydrolase"/>
    <property type="match status" value="1"/>
</dbReference>
<name>A0A1M5E6J1_9HYPH</name>
<feature type="domain" description="HMA" evidence="16">
    <location>
        <begin position="37"/>
        <end position="103"/>
    </location>
</feature>
<feature type="transmembrane region" description="Helical" evidence="15">
    <location>
        <begin position="213"/>
        <end position="231"/>
    </location>
</feature>
<proteinExistence type="inferred from homology"/>
<dbReference type="RefSeq" id="WP_073053856.1">
    <property type="nucleotide sequence ID" value="NZ_FQUP01000002.1"/>
</dbReference>
<dbReference type="SUPFAM" id="SSF55008">
    <property type="entry name" value="HMA, heavy metal-associated domain"/>
    <property type="match status" value="1"/>
</dbReference>
<keyword evidence="7 15" id="KW-0479">Metal-binding</keyword>
<comment type="subcellular location">
    <subcellularLocation>
        <location evidence="1">Cell membrane</location>
        <topology evidence="1">Multi-pass membrane protein</topology>
    </subcellularLocation>
</comment>
<dbReference type="InterPro" id="IPR059000">
    <property type="entry name" value="ATPase_P-type_domA"/>
</dbReference>
<feature type="transmembrane region" description="Helical" evidence="15">
    <location>
        <begin position="152"/>
        <end position="169"/>
    </location>
</feature>
<evidence type="ECO:0000313" key="17">
    <source>
        <dbReference type="EMBL" id="SHF74754.1"/>
    </source>
</evidence>
<feature type="transmembrane region" description="Helical" evidence="15">
    <location>
        <begin position="689"/>
        <end position="705"/>
    </location>
</feature>
<accession>A0A1M5E6J1</accession>
<dbReference type="EMBL" id="FQUP01000002">
    <property type="protein sequence ID" value="SHF74754.1"/>
    <property type="molecule type" value="Genomic_DNA"/>
</dbReference>
<dbReference type="STRING" id="1122133.SAMN02745157_2905"/>